<comment type="caution">
    <text evidence="2">The sequence shown here is derived from an EMBL/GenBank/DDBJ whole genome shotgun (WGS) entry which is preliminary data.</text>
</comment>
<feature type="non-terminal residue" evidence="2">
    <location>
        <position position="1"/>
    </location>
</feature>
<proteinExistence type="predicted"/>
<reference evidence="2" key="1">
    <citation type="submission" date="2023-10" db="EMBL/GenBank/DDBJ databases">
        <authorList>
            <person name="Chen Y."/>
            <person name="Shah S."/>
            <person name="Dougan E. K."/>
            <person name="Thang M."/>
            <person name="Chan C."/>
        </authorList>
    </citation>
    <scope>NUCLEOTIDE SEQUENCE [LARGE SCALE GENOMIC DNA]</scope>
</reference>
<evidence type="ECO:0000313" key="3">
    <source>
        <dbReference type="Proteomes" id="UP001189429"/>
    </source>
</evidence>
<accession>A0ABN9TGM6</accession>
<gene>
    <name evidence="2" type="ORF">PCOR1329_LOCUS38950</name>
</gene>
<keyword evidence="3" id="KW-1185">Reference proteome</keyword>
<evidence type="ECO:0000313" key="2">
    <source>
        <dbReference type="EMBL" id="CAK0845026.1"/>
    </source>
</evidence>
<feature type="compositionally biased region" description="Basic residues" evidence="1">
    <location>
        <begin position="172"/>
        <end position="181"/>
    </location>
</feature>
<feature type="compositionally biased region" description="Basic and acidic residues" evidence="1">
    <location>
        <begin position="222"/>
        <end position="231"/>
    </location>
</feature>
<dbReference type="Proteomes" id="UP001189429">
    <property type="component" value="Unassembled WGS sequence"/>
</dbReference>
<protein>
    <submittedName>
        <fullName evidence="2">Uncharacterized protein</fullName>
    </submittedName>
</protein>
<feature type="compositionally biased region" description="Basic and acidic residues" evidence="1">
    <location>
        <begin position="195"/>
        <end position="207"/>
    </location>
</feature>
<name>A0ABN9TGM6_9DINO</name>
<dbReference type="EMBL" id="CAUYUJ010014711">
    <property type="protein sequence ID" value="CAK0845026.1"/>
    <property type="molecule type" value="Genomic_DNA"/>
</dbReference>
<organism evidence="2 3">
    <name type="scientific">Prorocentrum cordatum</name>
    <dbReference type="NCBI Taxonomy" id="2364126"/>
    <lineage>
        <taxon>Eukaryota</taxon>
        <taxon>Sar</taxon>
        <taxon>Alveolata</taxon>
        <taxon>Dinophyceae</taxon>
        <taxon>Prorocentrales</taxon>
        <taxon>Prorocentraceae</taxon>
        <taxon>Prorocentrum</taxon>
    </lineage>
</organism>
<feature type="region of interest" description="Disordered" evidence="1">
    <location>
        <begin position="168"/>
        <end position="241"/>
    </location>
</feature>
<sequence length="241" mass="25256">PPLPPPPPPPTSDFVLTKPPVGALPGSLGCAGRRARGRARGAGLGHLSRRNGAFFFGGFGLLLLGPVPPRVVCLAPLAPSPSSCSVEAQQFFQMACESLVLPPACEPQPLDPDRGGTGPAIVAAGRLCTARVAGARRAQRLEDGLHGASADPAGHPQSLQNLPLVGQLASRTARRPRRRSRVPAARLAKQATCSEARRPRARLDARLVGRAGSSGGGTGRTMIERRRRSECLPRNLTPRNV</sequence>
<evidence type="ECO:0000256" key="1">
    <source>
        <dbReference type="SAM" id="MobiDB-lite"/>
    </source>
</evidence>